<feature type="transmembrane region" description="Helical" evidence="1">
    <location>
        <begin position="251"/>
        <end position="275"/>
    </location>
</feature>
<dbReference type="Proteomes" id="UP000054321">
    <property type="component" value="Unassembled WGS sequence"/>
</dbReference>
<gene>
    <name evidence="3" type="ORF">OIDMADRAFT_124302</name>
</gene>
<organism evidence="3 4">
    <name type="scientific">Oidiodendron maius (strain Zn)</name>
    <dbReference type="NCBI Taxonomy" id="913774"/>
    <lineage>
        <taxon>Eukaryota</taxon>
        <taxon>Fungi</taxon>
        <taxon>Dikarya</taxon>
        <taxon>Ascomycota</taxon>
        <taxon>Pezizomycotina</taxon>
        <taxon>Leotiomycetes</taxon>
        <taxon>Leotiomycetes incertae sedis</taxon>
        <taxon>Myxotrichaceae</taxon>
        <taxon>Oidiodendron</taxon>
    </lineage>
</organism>
<dbReference type="EMBL" id="KN832877">
    <property type="protein sequence ID" value="KIN00710.1"/>
    <property type="molecule type" value="Genomic_DNA"/>
</dbReference>
<evidence type="ECO:0000313" key="4">
    <source>
        <dbReference type="Proteomes" id="UP000054321"/>
    </source>
</evidence>
<feature type="transmembrane region" description="Helical" evidence="1">
    <location>
        <begin position="64"/>
        <end position="85"/>
    </location>
</feature>
<protein>
    <submittedName>
        <fullName evidence="3">Uncharacterized protein</fullName>
    </submittedName>
</protein>
<feature type="non-terminal residue" evidence="3">
    <location>
        <position position="392"/>
    </location>
</feature>
<accession>A0A0C3HC04</accession>
<sequence>MDSQQYRLSIWCLSLLFLASVAMADSGNDFTNNLATDIAPLLALFGEQVAKQFMAGSMGWKDNIIFAMGALGIITAIVGAIRVSGPAWLKAIIGRARESWGDVEVELMSSTSEDVCELWNGRAIVRVLGTPSIVELVLSPDDNKDVLLDDPRHGIRSFTEALQDGIIKSTTFKREDKIDLEDLPLADEEFRTSPPNIALSVNGGGASDSELFLLTVFGIFAQSAVVCLAAVETLVNDWKPRFENAGEPVGSYAFPLMAMGTALLVVGMVMCSHIIESGSKKGQWSPERSDVTLAWLQRGTRISDQEFESFAISSQGDHRLRKSNRDYDPGRETQTVIATIISVVGFVAQFSALRFLHWSVTICQLVAIGIMTALRAVVRRHVAYPPKVQPLP</sequence>
<reference evidence="3 4" key="1">
    <citation type="submission" date="2014-04" db="EMBL/GenBank/DDBJ databases">
        <authorList>
            <consortium name="DOE Joint Genome Institute"/>
            <person name="Kuo A."/>
            <person name="Martino E."/>
            <person name="Perotto S."/>
            <person name="Kohler A."/>
            <person name="Nagy L.G."/>
            <person name="Floudas D."/>
            <person name="Copeland A."/>
            <person name="Barry K.W."/>
            <person name="Cichocki N."/>
            <person name="Veneault-Fourrey C."/>
            <person name="LaButti K."/>
            <person name="Lindquist E.A."/>
            <person name="Lipzen A."/>
            <person name="Lundell T."/>
            <person name="Morin E."/>
            <person name="Murat C."/>
            <person name="Sun H."/>
            <person name="Tunlid A."/>
            <person name="Henrissat B."/>
            <person name="Grigoriev I.V."/>
            <person name="Hibbett D.S."/>
            <person name="Martin F."/>
            <person name="Nordberg H.P."/>
            <person name="Cantor M.N."/>
            <person name="Hua S.X."/>
        </authorList>
    </citation>
    <scope>NUCLEOTIDE SEQUENCE [LARGE SCALE GENOMIC DNA]</scope>
    <source>
        <strain evidence="3 4">Zn</strain>
    </source>
</reference>
<reference evidence="4" key="2">
    <citation type="submission" date="2015-01" db="EMBL/GenBank/DDBJ databases">
        <title>Evolutionary Origins and Diversification of the Mycorrhizal Mutualists.</title>
        <authorList>
            <consortium name="DOE Joint Genome Institute"/>
            <consortium name="Mycorrhizal Genomics Consortium"/>
            <person name="Kohler A."/>
            <person name="Kuo A."/>
            <person name="Nagy L.G."/>
            <person name="Floudas D."/>
            <person name="Copeland A."/>
            <person name="Barry K.W."/>
            <person name="Cichocki N."/>
            <person name="Veneault-Fourrey C."/>
            <person name="LaButti K."/>
            <person name="Lindquist E.A."/>
            <person name="Lipzen A."/>
            <person name="Lundell T."/>
            <person name="Morin E."/>
            <person name="Murat C."/>
            <person name="Riley R."/>
            <person name="Ohm R."/>
            <person name="Sun H."/>
            <person name="Tunlid A."/>
            <person name="Henrissat B."/>
            <person name="Grigoriev I.V."/>
            <person name="Hibbett D.S."/>
            <person name="Martin F."/>
        </authorList>
    </citation>
    <scope>NUCLEOTIDE SEQUENCE [LARGE SCALE GENOMIC DNA]</scope>
    <source>
        <strain evidence="4">Zn</strain>
    </source>
</reference>
<keyword evidence="1" id="KW-1133">Transmembrane helix</keyword>
<evidence type="ECO:0000313" key="3">
    <source>
        <dbReference type="EMBL" id="KIN00710.1"/>
    </source>
</evidence>
<keyword evidence="4" id="KW-1185">Reference proteome</keyword>
<name>A0A0C3HC04_OIDMZ</name>
<dbReference type="STRING" id="913774.A0A0C3HC04"/>
<feature type="signal peptide" evidence="2">
    <location>
        <begin position="1"/>
        <end position="24"/>
    </location>
</feature>
<keyword evidence="1" id="KW-0472">Membrane</keyword>
<dbReference type="InParanoid" id="A0A0C3HC04"/>
<dbReference type="OrthoDB" id="341259at2759"/>
<evidence type="ECO:0000256" key="1">
    <source>
        <dbReference type="SAM" id="Phobius"/>
    </source>
</evidence>
<keyword evidence="1" id="KW-0812">Transmembrane</keyword>
<evidence type="ECO:0000256" key="2">
    <source>
        <dbReference type="SAM" id="SignalP"/>
    </source>
</evidence>
<feature type="transmembrane region" description="Helical" evidence="1">
    <location>
        <begin position="335"/>
        <end position="352"/>
    </location>
</feature>
<dbReference type="HOGENOM" id="CLU_034392_0_0_1"/>
<feature type="chain" id="PRO_5002178109" evidence="2">
    <location>
        <begin position="25"/>
        <end position="392"/>
    </location>
</feature>
<feature type="transmembrane region" description="Helical" evidence="1">
    <location>
        <begin position="358"/>
        <end position="378"/>
    </location>
</feature>
<proteinExistence type="predicted"/>
<feature type="transmembrane region" description="Helical" evidence="1">
    <location>
        <begin position="211"/>
        <end position="231"/>
    </location>
</feature>
<keyword evidence="2" id="KW-0732">Signal</keyword>
<dbReference type="AlphaFoldDB" id="A0A0C3HC04"/>